<keyword evidence="2" id="KW-1185">Reference proteome</keyword>
<accession>A0ACC1PV77</accession>
<gene>
    <name evidence="1" type="ORF">NUW54_g5412</name>
</gene>
<dbReference type="Proteomes" id="UP001144978">
    <property type="component" value="Unassembled WGS sequence"/>
</dbReference>
<comment type="caution">
    <text evidence="1">The sequence shown here is derived from an EMBL/GenBank/DDBJ whole genome shotgun (WGS) entry which is preliminary data.</text>
</comment>
<organism evidence="1 2">
    <name type="scientific">Trametes sanguinea</name>
    <dbReference type="NCBI Taxonomy" id="158606"/>
    <lineage>
        <taxon>Eukaryota</taxon>
        <taxon>Fungi</taxon>
        <taxon>Dikarya</taxon>
        <taxon>Basidiomycota</taxon>
        <taxon>Agaricomycotina</taxon>
        <taxon>Agaricomycetes</taxon>
        <taxon>Polyporales</taxon>
        <taxon>Polyporaceae</taxon>
        <taxon>Trametes</taxon>
    </lineage>
</organism>
<dbReference type="EMBL" id="JANSHE010001329">
    <property type="protein sequence ID" value="KAJ3003225.1"/>
    <property type="molecule type" value="Genomic_DNA"/>
</dbReference>
<sequence>MELTPGHLPNRPSRHHHDPVPPSKSTPAEAPAGDAYDSKALVEVAVTSLLAWLDPDRHSSYAYELSVLSAESDQGARELGDADEE</sequence>
<protein>
    <submittedName>
        <fullName evidence="1">Uncharacterized protein</fullName>
    </submittedName>
</protein>
<evidence type="ECO:0000313" key="1">
    <source>
        <dbReference type="EMBL" id="KAJ3003225.1"/>
    </source>
</evidence>
<evidence type="ECO:0000313" key="2">
    <source>
        <dbReference type="Proteomes" id="UP001144978"/>
    </source>
</evidence>
<proteinExistence type="predicted"/>
<reference evidence="1" key="1">
    <citation type="submission" date="2022-08" db="EMBL/GenBank/DDBJ databases">
        <title>Genome Sequence of Pycnoporus sanguineus.</title>
        <authorList>
            <person name="Buettner E."/>
        </authorList>
    </citation>
    <scope>NUCLEOTIDE SEQUENCE</scope>
    <source>
        <strain evidence="1">CG-C14</strain>
    </source>
</reference>
<name>A0ACC1PV77_9APHY</name>